<comment type="caution">
    <text evidence="1">The sequence shown here is derived from an EMBL/GenBank/DDBJ whole genome shotgun (WGS) entry which is preliminary data.</text>
</comment>
<sequence length="289" mass="34213">MSEGKRTEQEKRKLGQNDDDESGSQKKAREVNEEGTTVTEGKQNEDRRNADYEFERRSGDDEFERVRDFAIWGKSWPNPNLEFRVTDLLGKYPDLMAEFNHFFERCENIDGFLARVMSKTLNLRCVERLYGDHGLDMMDILCKNPALALPVILTRLKHKQDEWTRRCSDFNKVWAEIYAENHYKSLDHRNFYFKRQDSKNLSTKSLVAEIKELKENKLAEDNVLFAIAAGHQQPVIPHQEYVYSYLSIHEDLYKLVQYSYSCEEMCSTKERVNKAMKRWTTFFNKLKKS</sequence>
<organism evidence="1 2">
    <name type="scientific">Pistacia atlantica</name>
    <dbReference type="NCBI Taxonomy" id="434234"/>
    <lineage>
        <taxon>Eukaryota</taxon>
        <taxon>Viridiplantae</taxon>
        <taxon>Streptophyta</taxon>
        <taxon>Embryophyta</taxon>
        <taxon>Tracheophyta</taxon>
        <taxon>Spermatophyta</taxon>
        <taxon>Magnoliopsida</taxon>
        <taxon>eudicotyledons</taxon>
        <taxon>Gunneridae</taxon>
        <taxon>Pentapetalae</taxon>
        <taxon>rosids</taxon>
        <taxon>malvids</taxon>
        <taxon>Sapindales</taxon>
        <taxon>Anacardiaceae</taxon>
        <taxon>Pistacia</taxon>
    </lineage>
</organism>
<accession>A0ACC1BMX2</accession>
<proteinExistence type="predicted"/>
<protein>
    <submittedName>
        <fullName evidence="1">Uncharacterized protein</fullName>
    </submittedName>
</protein>
<evidence type="ECO:0000313" key="2">
    <source>
        <dbReference type="Proteomes" id="UP001164250"/>
    </source>
</evidence>
<keyword evidence="2" id="KW-1185">Reference proteome</keyword>
<evidence type="ECO:0000313" key="1">
    <source>
        <dbReference type="EMBL" id="KAJ0100364.1"/>
    </source>
</evidence>
<name>A0ACC1BMX2_9ROSI</name>
<gene>
    <name evidence="1" type="ORF">Patl1_22029</name>
</gene>
<reference evidence="2" key="1">
    <citation type="journal article" date="2023" name="G3 (Bethesda)">
        <title>Genome assembly and association tests identify interacting loci associated with vigor, precocity, and sex in interspecific pistachio rootstocks.</title>
        <authorList>
            <person name="Palmer W."/>
            <person name="Jacygrad E."/>
            <person name="Sagayaradj S."/>
            <person name="Cavanaugh K."/>
            <person name="Han R."/>
            <person name="Bertier L."/>
            <person name="Beede B."/>
            <person name="Kafkas S."/>
            <person name="Golino D."/>
            <person name="Preece J."/>
            <person name="Michelmore R."/>
        </authorList>
    </citation>
    <scope>NUCLEOTIDE SEQUENCE [LARGE SCALE GENOMIC DNA]</scope>
</reference>
<dbReference type="Proteomes" id="UP001164250">
    <property type="component" value="Chromosome 4"/>
</dbReference>
<dbReference type="EMBL" id="CM047900">
    <property type="protein sequence ID" value="KAJ0100364.1"/>
    <property type="molecule type" value="Genomic_DNA"/>
</dbReference>